<evidence type="ECO:0000256" key="3">
    <source>
        <dbReference type="PROSITE-ProRule" id="PRU00169"/>
    </source>
</evidence>
<name>A0A2N7UCE1_9GAMM</name>
<dbReference type="Gene3D" id="3.40.50.2300">
    <property type="match status" value="1"/>
</dbReference>
<evidence type="ECO:0000313" key="7">
    <source>
        <dbReference type="EMBL" id="PMR78109.1"/>
    </source>
</evidence>
<dbReference type="Proteomes" id="UP000235547">
    <property type="component" value="Unassembled WGS sequence"/>
</dbReference>
<feature type="transmembrane region" description="Helical" evidence="5">
    <location>
        <begin position="35"/>
        <end position="56"/>
    </location>
</feature>
<keyword evidence="5" id="KW-0472">Membrane</keyword>
<protein>
    <recommendedName>
        <fullName evidence="6">Response regulatory domain-containing protein</fullName>
    </recommendedName>
</protein>
<gene>
    <name evidence="7" type="ORF">C1H70_15135</name>
</gene>
<keyword evidence="8" id="KW-1185">Reference proteome</keyword>
<dbReference type="InterPro" id="IPR001789">
    <property type="entry name" value="Sig_transdc_resp-reg_receiver"/>
</dbReference>
<organism evidence="7 8">
    <name type="scientific">Halomonas urumqiensis</name>
    <dbReference type="NCBI Taxonomy" id="1684789"/>
    <lineage>
        <taxon>Bacteria</taxon>
        <taxon>Pseudomonadati</taxon>
        <taxon>Pseudomonadota</taxon>
        <taxon>Gammaproteobacteria</taxon>
        <taxon>Oceanospirillales</taxon>
        <taxon>Halomonadaceae</taxon>
        <taxon>Halomonas</taxon>
    </lineage>
</organism>
<dbReference type="Pfam" id="PF00072">
    <property type="entry name" value="Response_reg"/>
    <property type="match status" value="1"/>
</dbReference>
<accession>A0A2N7UCE1</accession>
<dbReference type="RefSeq" id="WP_102589175.1">
    <property type="nucleotide sequence ID" value="NZ_BNAE01000001.1"/>
</dbReference>
<evidence type="ECO:0000256" key="2">
    <source>
        <dbReference type="ARBA" id="ARBA00023012"/>
    </source>
</evidence>
<feature type="region of interest" description="Disordered" evidence="4">
    <location>
        <begin position="66"/>
        <end position="87"/>
    </location>
</feature>
<evidence type="ECO:0000256" key="4">
    <source>
        <dbReference type="SAM" id="MobiDB-lite"/>
    </source>
</evidence>
<keyword evidence="5" id="KW-0812">Transmembrane</keyword>
<feature type="transmembrane region" description="Helical" evidence="5">
    <location>
        <begin position="7"/>
        <end position="29"/>
    </location>
</feature>
<evidence type="ECO:0000313" key="8">
    <source>
        <dbReference type="Proteomes" id="UP000235547"/>
    </source>
</evidence>
<feature type="domain" description="Response regulatory" evidence="6">
    <location>
        <begin position="202"/>
        <end position="322"/>
    </location>
</feature>
<dbReference type="GO" id="GO:0000160">
    <property type="term" value="P:phosphorelay signal transduction system"/>
    <property type="evidence" value="ECO:0007669"/>
    <property type="project" value="UniProtKB-KW"/>
</dbReference>
<reference evidence="7 8" key="1">
    <citation type="submission" date="2018-01" db="EMBL/GenBank/DDBJ databases">
        <title>Halomonas endophytica sp. nov., isolated from storage liquid in the stems of Populus euphratica.</title>
        <authorList>
            <person name="Chen C."/>
        </authorList>
    </citation>
    <scope>NUCLEOTIDE SEQUENCE [LARGE SCALE GENOMIC DNA]</scope>
    <source>
        <strain evidence="7 8">BZ-SZ-XJ27</strain>
    </source>
</reference>
<feature type="region of interest" description="Disordered" evidence="4">
    <location>
        <begin position="331"/>
        <end position="352"/>
    </location>
</feature>
<comment type="caution">
    <text evidence="7">The sequence shown here is derived from an EMBL/GenBank/DDBJ whole genome shotgun (WGS) entry which is preliminary data.</text>
</comment>
<dbReference type="PROSITE" id="PS50110">
    <property type="entry name" value="RESPONSE_REGULATORY"/>
    <property type="match status" value="1"/>
</dbReference>
<feature type="compositionally biased region" description="Low complexity" evidence="4">
    <location>
        <begin position="336"/>
        <end position="352"/>
    </location>
</feature>
<dbReference type="PANTHER" id="PTHR45339">
    <property type="entry name" value="HYBRID SIGNAL TRANSDUCTION HISTIDINE KINASE J"/>
    <property type="match status" value="1"/>
</dbReference>
<evidence type="ECO:0000256" key="1">
    <source>
        <dbReference type="ARBA" id="ARBA00022553"/>
    </source>
</evidence>
<keyword evidence="2" id="KW-0902">Two-component regulatory system</keyword>
<feature type="modified residue" description="4-aspartylphosphate" evidence="3">
    <location>
        <position position="251"/>
    </location>
</feature>
<dbReference type="AlphaFoldDB" id="A0A2N7UCE1"/>
<dbReference type="SMART" id="SM00448">
    <property type="entry name" value="REC"/>
    <property type="match status" value="1"/>
</dbReference>
<keyword evidence="5" id="KW-1133">Transmembrane helix</keyword>
<dbReference type="EMBL" id="PNRG01000033">
    <property type="protein sequence ID" value="PMR78109.1"/>
    <property type="molecule type" value="Genomic_DNA"/>
</dbReference>
<dbReference type="CDD" id="cd17546">
    <property type="entry name" value="REC_hyHK_CKI1_RcsC-like"/>
    <property type="match status" value="1"/>
</dbReference>
<sequence length="352" mass="39264">MLPQVQPLPLVALLVQGALLALGLLAYLVHPAATFWVMLALLMASSLNLVVCLLWLQRRQADGQSRAATSDASAMPSRATEVEGVEATADEGLRRRLQGLEGDLALRERRLDRLLAGRDRAREESRLKSDYLALLGRELYPLIERMDELLARDANEVTGSDYQQVVHEFRERLSDVATLLAGISGEQRQPDSATAQEHQAPRVLIVDDGPVNLMLARQVLERQGLEVRTATSGEEALTCLDVESFDMVLMDIYMPGMDGVEASRHWRAREARRFPGRRSILVALTANASDEDRRRFREAGLDDYLAKPYRPHALIECVRHWLPGHFDTPFAPPSDTPLDTPLDTPSDSQKDS</sequence>
<evidence type="ECO:0000256" key="5">
    <source>
        <dbReference type="SAM" id="Phobius"/>
    </source>
</evidence>
<dbReference type="PANTHER" id="PTHR45339:SF1">
    <property type="entry name" value="HYBRID SIGNAL TRANSDUCTION HISTIDINE KINASE J"/>
    <property type="match status" value="1"/>
</dbReference>
<dbReference type="InterPro" id="IPR011006">
    <property type="entry name" value="CheY-like_superfamily"/>
</dbReference>
<evidence type="ECO:0000259" key="6">
    <source>
        <dbReference type="PROSITE" id="PS50110"/>
    </source>
</evidence>
<dbReference type="SUPFAM" id="SSF52172">
    <property type="entry name" value="CheY-like"/>
    <property type="match status" value="1"/>
</dbReference>
<keyword evidence="1 3" id="KW-0597">Phosphoprotein</keyword>
<dbReference type="OrthoDB" id="9800897at2"/>
<proteinExistence type="predicted"/>